<dbReference type="GO" id="GO:0006950">
    <property type="term" value="P:response to stress"/>
    <property type="evidence" value="ECO:0007669"/>
    <property type="project" value="UniProtKB-ARBA"/>
</dbReference>
<dbReference type="InterPro" id="IPR011990">
    <property type="entry name" value="TPR-like_helical_dom_sf"/>
</dbReference>
<feature type="region of interest" description="Disordered" evidence="2">
    <location>
        <begin position="36"/>
        <end position="176"/>
    </location>
</feature>
<dbReference type="InterPro" id="IPR036249">
    <property type="entry name" value="Thioredoxin-like_sf"/>
</dbReference>
<organism evidence="4 5">
    <name type="scientific">Crotalaria pallida</name>
    <name type="common">Smooth rattlebox</name>
    <name type="synonym">Crotalaria striata</name>
    <dbReference type="NCBI Taxonomy" id="3830"/>
    <lineage>
        <taxon>Eukaryota</taxon>
        <taxon>Viridiplantae</taxon>
        <taxon>Streptophyta</taxon>
        <taxon>Embryophyta</taxon>
        <taxon>Tracheophyta</taxon>
        <taxon>Spermatophyta</taxon>
        <taxon>Magnoliopsida</taxon>
        <taxon>eudicotyledons</taxon>
        <taxon>Gunneridae</taxon>
        <taxon>Pentapetalae</taxon>
        <taxon>rosids</taxon>
        <taxon>fabids</taxon>
        <taxon>Fabales</taxon>
        <taxon>Fabaceae</taxon>
        <taxon>Papilionoideae</taxon>
        <taxon>50 kb inversion clade</taxon>
        <taxon>genistoids sensu lato</taxon>
        <taxon>core genistoids</taxon>
        <taxon>Crotalarieae</taxon>
        <taxon>Crotalaria</taxon>
    </lineage>
</organism>
<keyword evidence="1" id="KW-0802">TPR repeat</keyword>
<feature type="compositionally biased region" description="Polar residues" evidence="2">
    <location>
        <begin position="36"/>
        <end position="48"/>
    </location>
</feature>
<dbReference type="Pfam" id="PF00085">
    <property type="entry name" value="Thioredoxin"/>
    <property type="match status" value="1"/>
</dbReference>
<dbReference type="AlphaFoldDB" id="A0AAN9FN65"/>
<dbReference type="Proteomes" id="UP001372338">
    <property type="component" value="Unassembled WGS sequence"/>
</dbReference>
<feature type="repeat" description="TPR" evidence="1">
    <location>
        <begin position="431"/>
        <end position="464"/>
    </location>
</feature>
<dbReference type="InterPro" id="IPR019734">
    <property type="entry name" value="TPR_rpt"/>
</dbReference>
<dbReference type="Pfam" id="PF13414">
    <property type="entry name" value="TPR_11"/>
    <property type="match status" value="1"/>
</dbReference>
<proteinExistence type="predicted"/>
<dbReference type="PANTHER" id="PTHR46050:SF18">
    <property type="entry name" value="TETRATRICOPEPTIDE REPEAT (TPR)-LIKE SUPERFAMILY PROTEIN"/>
    <property type="match status" value="1"/>
</dbReference>
<dbReference type="EMBL" id="JAYWIO010000003">
    <property type="protein sequence ID" value="KAK7275758.1"/>
    <property type="molecule type" value="Genomic_DNA"/>
</dbReference>
<dbReference type="Pfam" id="PF13431">
    <property type="entry name" value="TPR_17"/>
    <property type="match status" value="1"/>
</dbReference>
<feature type="compositionally biased region" description="Basic and acidic residues" evidence="2">
    <location>
        <begin position="130"/>
        <end position="148"/>
    </location>
</feature>
<feature type="repeat" description="TPR" evidence="1">
    <location>
        <begin position="244"/>
        <end position="277"/>
    </location>
</feature>
<dbReference type="SUPFAM" id="SSF48452">
    <property type="entry name" value="TPR-like"/>
    <property type="match status" value="2"/>
</dbReference>
<dbReference type="PROSITE" id="PS50005">
    <property type="entry name" value="TPR"/>
    <property type="match status" value="2"/>
</dbReference>
<name>A0AAN9FN65_CROPI</name>
<dbReference type="GO" id="GO:0005737">
    <property type="term" value="C:cytoplasm"/>
    <property type="evidence" value="ECO:0007669"/>
    <property type="project" value="TreeGrafter"/>
</dbReference>
<dbReference type="InterPro" id="IPR013766">
    <property type="entry name" value="Thioredoxin_domain"/>
</dbReference>
<dbReference type="Gene3D" id="1.25.40.10">
    <property type="entry name" value="Tetratricopeptide repeat domain"/>
    <property type="match status" value="1"/>
</dbReference>
<feature type="compositionally biased region" description="Low complexity" evidence="2">
    <location>
        <begin position="111"/>
        <end position="126"/>
    </location>
</feature>
<dbReference type="Gene3D" id="3.40.30.10">
    <property type="entry name" value="Glutaredoxin"/>
    <property type="match status" value="1"/>
</dbReference>
<feature type="compositionally biased region" description="Polar residues" evidence="2">
    <location>
        <begin position="70"/>
        <end position="85"/>
    </location>
</feature>
<feature type="compositionally biased region" description="Basic and acidic residues" evidence="2">
    <location>
        <begin position="49"/>
        <end position="69"/>
    </location>
</feature>
<dbReference type="SUPFAM" id="SSF52833">
    <property type="entry name" value="Thioredoxin-like"/>
    <property type="match status" value="1"/>
</dbReference>
<gene>
    <name evidence="4" type="ORF">RIF29_16880</name>
</gene>
<dbReference type="CDD" id="cd02947">
    <property type="entry name" value="TRX_family"/>
    <property type="match status" value="1"/>
</dbReference>
<dbReference type="PANTHER" id="PTHR46050">
    <property type="entry name" value="TPR REPEAT-CONTAINING THIOREDOXIN"/>
    <property type="match status" value="1"/>
</dbReference>
<comment type="caution">
    <text evidence="4">The sequence shown here is derived from an EMBL/GenBank/DDBJ whole genome shotgun (WGS) entry which is preliminary data.</text>
</comment>
<evidence type="ECO:0000256" key="1">
    <source>
        <dbReference type="PROSITE-ProRule" id="PRU00339"/>
    </source>
</evidence>
<evidence type="ECO:0000313" key="4">
    <source>
        <dbReference type="EMBL" id="KAK7275758.1"/>
    </source>
</evidence>
<dbReference type="InterPro" id="IPR044534">
    <property type="entry name" value="TTL1-4"/>
</dbReference>
<evidence type="ECO:0000313" key="5">
    <source>
        <dbReference type="Proteomes" id="UP001372338"/>
    </source>
</evidence>
<evidence type="ECO:0000256" key="2">
    <source>
        <dbReference type="SAM" id="MobiDB-lite"/>
    </source>
</evidence>
<accession>A0AAN9FN65</accession>
<evidence type="ECO:0000259" key="3">
    <source>
        <dbReference type="Pfam" id="PF00085"/>
    </source>
</evidence>
<dbReference type="SMART" id="SM00028">
    <property type="entry name" value="TPR"/>
    <property type="match status" value="7"/>
</dbReference>
<sequence length="709" mass="79649">MAGKVNSKNKMGNELSCGFMGRILQLKSYKLRTSTVHSLPMKPSNNAPQKDHAKNEPEMSPNEESKDLTARSSTETAALTEQQKLSTEKKPARKVTFIDQIQKHSDAARNSSSSSSSTTTSTSTSSPTNTKDKKIKDMNDERKPKRETNGNSLQLARISTNHQRDNENNNTPARDFGALKLTGNLLVNNTPRRKSVDFVPKNKELNSLSNSYQNASKGMMGNIMRRNSDDLAQFRSLRNNKVDPEVLKSIGNEVYKQGKFEEALELYDKAIALDSNKATYHCNKSAALIGLARFQEAIVECEESIRLEPSYHRAYNRLATIYFRLGESEKALHFNNSTPCPDSILAYQAQALQNHLNKCNEARKVNEWRVILKETQSAISLGADSAPQVYALQSEAFLKLLRYQEAYATYEKMSKFSLDWCNQIFGPARCAYLLMIGAQVHLAAGRFEDAVTAAQQAAKIDPSNIEVNVVLRRARTATSARMSGNLLFKASKFMEACSVYNKGLEHDPHNSVLRCNRAACRSKLGQYEKAIEDCNVALIVQPSYSKARLRRADCNAKLERWEAAIQDYEMLLREKPGDEEVAKALFEAQLQLKKLRGEDIKDLKFGSNLVIISTNDRFRHYVTLPGMAVVLFTNKATNKQVLLVLEQISKRFPSVNFLKVEIEDHPYLAKSEGVSSIPAFKIYKNGSRVKEIAGKNHELLERSVKLYSS</sequence>
<dbReference type="PROSITE" id="PS50293">
    <property type="entry name" value="TPR_REGION"/>
    <property type="match status" value="1"/>
</dbReference>
<feature type="domain" description="Thioredoxin" evidence="3">
    <location>
        <begin position="639"/>
        <end position="700"/>
    </location>
</feature>
<keyword evidence="5" id="KW-1185">Reference proteome</keyword>
<protein>
    <recommendedName>
        <fullName evidence="3">Thioredoxin domain-containing protein</fullName>
    </recommendedName>
</protein>
<reference evidence="4 5" key="1">
    <citation type="submission" date="2024-01" db="EMBL/GenBank/DDBJ databases">
        <title>The genomes of 5 underutilized Papilionoideae crops provide insights into root nodulation and disease resistanc.</title>
        <authorList>
            <person name="Yuan L."/>
        </authorList>
    </citation>
    <scope>NUCLEOTIDE SEQUENCE [LARGE SCALE GENOMIC DNA]</scope>
    <source>
        <strain evidence="4">ZHUSHIDOU_FW_LH</strain>
        <tissue evidence="4">Leaf</tissue>
    </source>
</reference>
<feature type="compositionally biased region" description="Polar residues" evidence="2">
    <location>
        <begin position="149"/>
        <end position="161"/>
    </location>
</feature>